<dbReference type="Gene3D" id="2.40.10.10">
    <property type="entry name" value="Trypsin-like serine proteases"/>
    <property type="match status" value="1"/>
</dbReference>
<dbReference type="MEROPS" id="S01.042"/>
<name>F6Q9M1_CIOIN</name>
<keyword evidence="5" id="KW-1015">Disulfide bond</keyword>
<dbReference type="GO" id="GO:0005615">
    <property type="term" value="C:extracellular space"/>
    <property type="evidence" value="ECO:0000318"/>
    <property type="project" value="GO_Central"/>
</dbReference>
<dbReference type="InterPro" id="IPR001254">
    <property type="entry name" value="Trypsin_dom"/>
</dbReference>
<dbReference type="GO" id="GO:0006508">
    <property type="term" value="P:proteolysis"/>
    <property type="evidence" value="ECO:0000318"/>
    <property type="project" value="GO_Central"/>
</dbReference>
<dbReference type="Ensembl" id="ENSCINT00000006180.3">
    <property type="protein sequence ID" value="ENSCINP00000006180.3"/>
    <property type="gene ID" value="ENSCING00000003037.3"/>
</dbReference>
<protein>
    <recommendedName>
        <fullName evidence="7">Peptidase S1 domain-containing protein</fullName>
    </recommendedName>
</protein>
<organism evidence="8 9">
    <name type="scientific">Ciona intestinalis</name>
    <name type="common">Transparent sea squirt</name>
    <name type="synonym">Ascidia intestinalis</name>
    <dbReference type="NCBI Taxonomy" id="7719"/>
    <lineage>
        <taxon>Eukaryota</taxon>
        <taxon>Metazoa</taxon>
        <taxon>Chordata</taxon>
        <taxon>Tunicata</taxon>
        <taxon>Ascidiacea</taxon>
        <taxon>Phlebobranchia</taxon>
        <taxon>Cionidae</taxon>
        <taxon>Ciona</taxon>
    </lineage>
</organism>
<evidence type="ECO:0000256" key="1">
    <source>
        <dbReference type="ARBA" id="ARBA00022670"/>
    </source>
</evidence>
<dbReference type="GeneTree" id="ENSGT00940000162823"/>
<dbReference type="PRINTS" id="PR00722">
    <property type="entry name" value="CHYMOTRYPSIN"/>
</dbReference>
<reference evidence="8" key="3">
    <citation type="submission" date="2025-09" db="UniProtKB">
        <authorList>
            <consortium name="Ensembl"/>
        </authorList>
    </citation>
    <scope>IDENTIFICATION</scope>
</reference>
<dbReference type="GO" id="GO:0004252">
    <property type="term" value="F:serine-type endopeptidase activity"/>
    <property type="evidence" value="ECO:0000318"/>
    <property type="project" value="GO_Central"/>
</dbReference>
<evidence type="ECO:0000256" key="5">
    <source>
        <dbReference type="ARBA" id="ARBA00023157"/>
    </source>
</evidence>
<dbReference type="CDD" id="cd00190">
    <property type="entry name" value="Tryp_SPc"/>
    <property type="match status" value="1"/>
</dbReference>
<evidence type="ECO:0000256" key="3">
    <source>
        <dbReference type="ARBA" id="ARBA00022801"/>
    </source>
</evidence>
<dbReference type="InParanoid" id="F6Q9M1"/>
<evidence type="ECO:0000256" key="2">
    <source>
        <dbReference type="ARBA" id="ARBA00022729"/>
    </source>
</evidence>
<evidence type="ECO:0000259" key="7">
    <source>
        <dbReference type="PROSITE" id="PS50240"/>
    </source>
</evidence>
<evidence type="ECO:0000256" key="4">
    <source>
        <dbReference type="ARBA" id="ARBA00022825"/>
    </source>
</evidence>
<proteinExistence type="predicted"/>
<evidence type="ECO:0000256" key="6">
    <source>
        <dbReference type="RuleBase" id="RU363034"/>
    </source>
</evidence>
<reference evidence="8" key="2">
    <citation type="submission" date="2025-08" db="UniProtKB">
        <authorList>
            <consortium name="Ensembl"/>
        </authorList>
    </citation>
    <scope>IDENTIFICATION</scope>
</reference>
<sequence length="264" mass="27918">MCGVAAVTPTYVRKVVRGTQATPHSWPWQISIFQDGEHNCGGSIIANRWVITAAHCLDGTNSAYRARLRIVAGMHRLSASSGPGRVSVGVSRIFLHAAFGGETDNPLDDIALIQLQVPLVYSNTIRPICLPQRGETPAAGTTCYASGWGATRDGSEASDPLLQTDAQIASDSACSQAHGLNINDQSKYVCSVGTGRDTCDGDSGGPLHCLRSTGSWYLAGITSFGDECGSTSGGVYVEVQRYLSWIQALGLYTSLITHCGQLHG</sequence>
<keyword evidence="2" id="KW-0732">Signal</keyword>
<dbReference type="STRING" id="7719.ENSCINP00000006180"/>
<accession>F6Q9M1</accession>
<keyword evidence="3 6" id="KW-0378">Hydrolase</keyword>
<dbReference type="Proteomes" id="UP000008144">
    <property type="component" value="Unassembled WGS sequence"/>
</dbReference>
<dbReference type="PROSITE" id="PS00135">
    <property type="entry name" value="TRYPSIN_SER"/>
    <property type="match status" value="1"/>
</dbReference>
<dbReference type="InterPro" id="IPR033116">
    <property type="entry name" value="TRYPSIN_SER"/>
</dbReference>
<keyword evidence="1 6" id="KW-0645">Protease</keyword>
<evidence type="ECO:0000313" key="8">
    <source>
        <dbReference type="Ensembl" id="ENSCINP00000006180.3"/>
    </source>
</evidence>
<dbReference type="SUPFAM" id="SSF50494">
    <property type="entry name" value="Trypsin-like serine proteases"/>
    <property type="match status" value="1"/>
</dbReference>
<dbReference type="SMART" id="SM00020">
    <property type="entry name" value="Tryp_SPc"/>
    <property type="match status" value="1"/>
</dbReference>
<dbReference type="PANTHER" id="PTHR24252:SF17">
    <property type="entry name" value="SUPPRESSOR OF TUMORIGENICITY 14 PROTEIN HOMOLOG-RELATED"/>
    <property type="match status" value="1"/>
</dbReference>
<dbReference type="PROSITE" id="PS50240">
    <property type="entry name" value="TRYPSIN_DOM"/>
    <property type="match status" value="1"/>
</dbReference>
<dbReference type="InterPro" id="IPR043504">
    <property type="entry name" value="Peptidase_S1_PA_chymotrypsin"/>
</dbReference>
<dbReference type="Pfam" id="PF00089">
    <property type="entry name" value="Trypsin"/>
    <property type="match status" value="1"/>
</dbReference>
<dbReference type="PROSITE" id="PS00134">
    <property type="entry name" value="TRYPSIN_HIS"/>
    <property type="match status" value="1"/>
</dbReference>
<dbReference type="InterPro" id="IPR009003">
    <property type="entry name" value="Peptidase_S1_PA"/>
</dbReference>
<reference evidence="9" key="1">
    <citation type="journal article" date="2002" name="Science">
        <title>The draft genome of Ciona intestinalis: insights into chordate and vertebrate origins.</title>
        <authorList>
            <person name="Dehal P."/>
            <person name="Satou Y."/>
            <person name="Campbell R.K."/>
            <person name="Chapman J."/>
            <person name="Degnan B."/>
            <person name="De Tomaso A."/>
            <person name="Davidson B."/>
            <person name="Di Gregorio A."/>
            <person name="Gelpke M."/>
            <person name="Goodstein D.M."/>
            <person name="Harafuji N."/>
            <person name="Hastings K.E."/>
            <person name="Ho I."/>
            <person name="Hotta K."/>
            <person name="Huang W."/>
            <person name="Kawashima T."/>
            <person name="Lemaire P."/>
            <person name="Martinez D."/>
            <person name="Meinertzhagen I.A."/>
            <person name="Necula S."/>
            <person name="Nonaka M."/>
            <person name="Putnam N."/>
            <person name="Rash S."/>
            <person name="Saiga H."/>
            <person name="Satake M."/>
            <person name="Terry A."/>
            <person name="Yamada L."/>
            <person name="Wang H.G."/>
            <person name="Awazu S."/>
            <person name="Azumi K."/>
            <person name="Boore J."/>
            <person name="Branno M."/>
            <person name="Chin-Bow S."/>
            <person name="DeSantis R."/>
            <person name="Doyle S."/>
            <person name="Francino P."/>
            <person name="Keys D.N."/>
            <person name="Haga S."/>
            <person name="Hayashi H."/>
            <person name="Hino K."/>
            <person name="Imai K.S."/>
            <person name="Inaba K."/>
            <person name="Kano S."/>
            <person name="Kobayashi K."/>
            <person name="Kobayashi M."/>
            <person name="Lee B.I."/>
            <person name="Makabe K.W."/>
            <person name="Manohar C."/>
            <person name="Matassi G."/>
            <person name="Medina M."/>
            <person name="Mochizuki Y."/>
            <person name="Mount S."/>
            <person name="Morishita T."/>
            <person name="Miura S."/>
            <person name="Nakayama A."/>
            <person name="Nishizaka S."/>
            <person name="Nomoto H."/>
            <person name="Ohta F."/>
            <person name="Oishi K."/>
            <person name="Rigoutsos I."/>
            <person name="Sano M."/>
            <person name="Sasaki A."/>
            <person name="Sasakura Y."/>
            <person name="Shoguchi E."/>
            <person name="Shin-i T."/>
            <person name="Spagnuolo A."/>
            <person name="Stainier D."/>
            <person name="Suzuki M.M."/>
            <person name="Tassy O."/>
            <person name="Takatori N."/>
            <person name="Tokuoka M."/>
            <person name="Yagi K."/>
            <person name="Yoshizaki F."/>
            <person name="Wada S."/>
            <person name="Zhang C."/>
            <person name="Hyatt P.D."/>
            <person name="Larimer F."/>
            <person name="Detter C."/>
            <person name="Doggett N."/>
            <person name="Glavina T."/>
            <person name="Hawkins T."/>
            <person name="Richardson P."/>
            <person name="Lucas S."/>
            <person name="Kohara Y."/>
            <person name="Levine M."/>
            <person name="Satoh N."/>
            <person name="Rokhsar D.S."/>
        </authorList>
    </citation>
    <scope>NUCLEOTIDE SEQUENCE [LARGE SCALE GENOMIC DNA]</scope>
</reference>
<dbReference type="OMA" id="GETNSAY"/>
<dbReference type="InterPro" id="IPR001314">
    <property type="entry name" value="Peptidase_S1A"/>
</dbReference>
<dbReference type="InterPro" id="IPR018114">
    <property type="entry name" value="TRYPSIN_HIS"/>
</dbReference>
<evidence type="ECO:0000313" key="9">
    <source>
        <dbReference type="Proteomes" id="UP000008144"/>
    </source>
</evidence>
<dbReference type="HOGENOM" id="CLU_006842_0_4_1"/>
<keyword evidence="9" id="KW-1185">Reference proteome</keyword>
<dbReference type="FunFam" id="2.40.10.10:FF:000120">
    <property type="entry name" value="Putative serine protease"/>
    <property type="match status" value="1"/>
</dbReference>
<dbReference type="AlphaFoldDB" id="F6Q9M1"/>
<keyword evidence="4 6" id="KW-0720">Serine protease</keyword>
<dbReference type="PANTHER" id="PTHR24252">
    <property type="entry name" value="ACROSIN-RELATED"/>
    <property type="match status" value="1"/>
</dbReference>
<feature type="domain" description="Peptidase S1" evidence="7">
    <location>
        <begin position="15"/>
        <end position="251"/>
    </location>
</feature>